<evidence type="ECO:0000256" key="2">
    <source>
        <dbReference type="ARBA" id="ARBA00022692"/>
    </source>
</evidence>
<keyword evidence="3 5" id="KW-1133">Transmembrane helix</keyword>
<evidence type="ECO:0000256" key="1">
    <source>
        <dbReference type="ARBA" id="ARBA00004141"/>
    </source>
</evidence>
<dbReference type="Gene3D" id="1.20.1740.10">
    <property type="entry name" value="Amino acid/polyamine transporter I"/>
    <property type="match status" value="1"/>
</dbReference>
<evidence type="ECO:0000256" key="3">
    <source>
        <dbReference type="ARBA" id="ARBA00022989"/>
    </source>
</evidence>
<dbReference type="Pfam" id="PF13520">
    <property type="entry name" value="AA_permease_2"/>
    <property type="match status" value="1"/>
</dbReference>
<evidence type="ECO:0000313" key="6">
    <source>
        <dbReference type="EMBL" id="MFC5648474.1"/>
    </source>
</evidence>
<dbReference type="RefSeq" id="WP_379187013.1">
    <property type="nucleotide sequence ID" value="NZ_JBHSOW010000016.1"/>
</dbReference>
<sequence>MGAGGASGLSSMSSASRTLFALARNENIPYAHLFKNISERFRSPQAALLLAAVTAVIIAAITVGMKWSPFFQTITSE</sequence>
<evidence type="ECO:0000256" key="5">
    <source>
        <dbReference type="SAM" id="Phobius"/>
    </source>
</evidence>
<keyword evidence="7" id="KW-1185">Reference proteome</keyword>
<dbReference type="InterPro" id="IPR002293">
    <property type="entry name" value="AA/rel_permease1"/>
</dbReference>
<gene>
    <name evidence="6" type="ORF">ACFPYJ_04910</name>
</gene>
<comment type="subcellular location">
    <subcellularLocation>
        <location evidence="1">Membrane</location>
        <topology evidence="1">Multi-pass membrane protein</topology>
    </subcellularLocation>
</comment>
<reference evidence="7" key="1">
    <citation type="journal article" date="2019" name="Int. J. Syst. Evol. Microbiol.">
        <title>The Global Catalogue of Microorganisms (GCM) 10K type strain sequencing project: providing services to taxonomists for standard genome sequencing and annotation.</title>
        <authorList>
            <consortium name="The Broad Institute Genomics Platform"/>
            <consortium name="The Broad Institute Genome Sequencing Center for Infectious Disease"/>
            <person name="Wu L."/>
            <person name="Ma J."/>
        </authorList>
    </citation>
    <scope>NUCLEOTIDE SEQUENCE [LARGE SCALE GENOMIC DNA]</scope>
    <source>
        <strain evidence="7">CGMCC 1.3240</strain>
    </source>
</reference>
<evidence type="ECO:0000313" key="7">
    <source>
        <dbReference type="Proteomes" id="UP001596047"/>
    </source>
</evidence>
<dbReference type="Proteomes" id="UP001596047">
    <property type="component" value="Unassembled WGS sequence"/>
</dbReference>
<organism evidence="6 7">
    <name type="scientific">Paenibacillus solisilvae</name>
    <dbReference type="NCBI Taxonomy" id="2486751"/>
    <lineage>
        <taxon>Bacteria</taxon>
        <taxon>Bacillati</taxon>
        <taxon>Bacillota</taxon>
        <taxon>Bacilli</taxon>
        <taxon>Bacillales</taxon>
        <taxon>Paenibacillaceae</taxon>
        <taxon>Paenibacillus</taxon>
    </lineage>
</organism>
<evidence type="ECO:0000256" key="4">
    <source>
        <dbReference type="ARBA" id="ARBA00023136"/>
    </source>
</evidence>
<feature type="transmembrane region" description="Helical" evidence="5">
    <location>
        <begin position="46"/>
        <end position="67"/>
    </location>
</feature>
<accession>A0ABW0VUL1</accession>
<keyword evidence="2 5" id="KW-0812">Transmembrane</keyword>
<dbReference type="EMBL" id="JBHSOW010000016">
    <property type="protein sequence ID" value="MFC5648474.1"/>
    <property type="molecule type" value="Genomic_DNA"/>
</dbReference>
<proteinExistence type="predicted"/>
<name>A0ABW0VUL1_9BACL</name>
<keyword evidence="4 5" id="KW-0472">Membrane</keyword>
<protein>
    <submittedName>
        <fullName evidence="6">Amino acid permease</fullName>
    </submittedName>
</protein>
<comment type="caution">
    <text evidence="6">The sequence shown here is derived from an EMBL/GenBank/DDBJ whole genome shotgun (WGS) entry which is preliminary data.</text>
</comment>